<name>A0A9J5XME1_SOLCO</name>
<accession>A0A9J5XME1</accession>
<reference evidence="1 2" key="1">
    <citation type="submission" date="2020-09" db="EMBL/GenBank/DDBJ databases">
        <title>De no assembly of potato wild relative species, Solanum commersonii.</title>
        <authorList>
            <person name="Cho K."/>
        </authorList>
    </citation>
    <scope>NUCLEOTIDE SEQUENCE [LARGE SCALE GENOMIC DNA]</scope>
    <source>
        <strain evidence="1">LZ3.2</strain>
        <tissue evidence="1">Leaf</tissue>
    </source>
</reference>
<protein>
    <submittedName>
        <fullName evidence="1">Uncharacterized protein</fullName>
    </submittedName>
</protein>
<dbReference type="AlphaFoldDB" id="A0A9J5XME1"/>
<proteinExistence type="predicted"/>
<dbReference type="EMBL" id="JACXVP010000009">
    <property type="protein sequence ID" value="KAG5588492.1"/>
    <property type="molecule type" value="Genomic_DNA"/>
</dbReference>
<sequence>MVDAFNVNGTGSYILVSKLRMLKQKLKEWRVTHRNNWKQRKEEILQQLADLEKTQELRLLSEDELLQKVHLAMEIATAHKRHNSIDTLLVEGNLISDPEEIKREITSFYKKLYTETEQWRPDFKLQGLSVNWRKSSMFPVKDVTNIQCLANILSCKIEYLPTTYLGMPLGNNHKELEIWDGIVEKTEKKLATWKTQYLSLGGINTLINAVLDALPTYGCKIYLYYQNGCGGLVKRIMLFGRMLSLANMDRLSNGQPIL</sequence>
<keyword evidence="2" id="KW-1185">Reference proteome</keyword>
<organism evidence="1 2">
    <name type="scientific">Solanum commersonii</name>
    <name type="common">Commerson's wild potato</name>
    <name type="synonym">Commerson's nightshade</name>
    <dbReference type="NCBI Taxonomy" id="4109"/>
    <lineage>
        <taxon>Eukaryota</taxon>
        <taxon>Viridiplantae</taxon>
        <taxon>Streptophyta</taxon>
        <taxon>Embryophyta</taxon>
        <taxon>Tracheophyta</taxon>
        <taxon>Spermatophyta</taxon>
        <taxon>Magnoliopsida</taxon>
        <taxon>eudicotyledons</taxon>
        <taxon>Gunneridae</taxon>
        <taxon>Pentapetalae</taxon>
        <taxon>asterids</taxon>
        <taxon>lamiids</taxon>
        <taxon>Solanales</taxon>
        <taxon>Solanaceae</taxon>
        <taxon>Solanoideae</taxon>
        <taxon>Solaneae</taxon>
        <taxon>Solanum</taxon>
    </lineage>
</organism>
<comment type="caution">
    <text evidence="1">The sequence shown here is derived from an EMBL/GenBank/DDBJ whole genome shotgun (WGS) entry which is preliminary data.</text>
</comment>
<dbReference type="OrthoDB" id="1932527at2759"/>
<gene>
    <name evidence="1" type="ORF">H5410_048926</name>
</gene>
<evidence type="ECO:0000313" key="1">
    <source>
        <dbReference type="EMBL" id="KAG5588492.1"/>
    </source>
</evidence>
<dbReference type="PANTHER" id="PTHR33116:SF78">
    <property type="entry name" value="OS12G0587133 PROTEIN"/>
    <property type="match status" value="1"/>
</dbReference>
<dbReference type="Proteomes" id="UP000824120">
    <property type="component" value="Chromosome 9"/>
</dbReference>
<dbReference type="PANTHER" id="PTHR33116">
    <property type="entry name" value="REVERSE TRANSCRIPTASE ZINC-BINDING DOMAIN-CONTAINING PROTEIN-RELATED-RELATED"/>
    <property type="match status" value="1"/>
</dbReference>
<evidence type="ECO:0000313" key="2">
    <source>
        <dbReference type="Proteomes" id="UP000824120"/>
    </source>
</evidence>